<reference evidence="4" key="1">
    <citation type="submission" date="2014-12" db="EMBL/GenBank/DDBJ databases">
        <authorList>
            <person name="Jaenicke S."/>
        </authorList>
    </citation>
    <scope>NUCLEOTIDE SEQUENCE [LARGE SCALE GENOMIC DNA]</scope>
    <source>
        <strain evidence="4">CBS1600</strain>
    </source>
</reference>
<name>A0A0H5C492_CYBJN</name>
<keyword evidence="4" id="KW-0648">Protein biosynthesis</keyword>
<dbReference type="Proteomes" id="UP000094389">
    <property type="component" value="Unassembled WGS sequence"/>
</dbReference>
<dbReference type="SMART" id="SM00360">
    <property type="entry name" value="RRM"/>
    <property type="match status" value="1"/>
</dbReference>
<dbReference type="RefSeq" id="XP_020072462.1">
    <property type="nucleotide sequence ID" value="XM_020214377.1"/>
</dbReference>
<dbReference type="InterPro" id="IPR035979">
    <property type="entry name" value="RBD_domain_sf"/>
</dbReference>
<keyword evidence="7" id="KW-1185">Reference proteome</keyword>
<reference evidence="6" key="2">
    <citation type="journal article" date="2015" name="J. Biotechnol.">
        <title>The structure of the Cyberlindnera jadinii genome and its relation to Candida utilis analyzed by the occurrence of single nucleotide polymorphisms.</title>
        <authorList>
            <person name="Rupp O."/>
            <person name="Brinkrolf K."/>
            <person name="Buerth C."/>
            <person name="Kunigo M."/>
            <person name="Schneider J."/>
            <person name="Jaenicke S."/>
            <person name="Goesmann A."/>
            <person name="Puehler A."/>
            <person name="Jaeger K.-E."/>
            <person name="Ernst J.F."/>
        </authorList>
    </citation>
    <scope>NUCLEOTIDE SEQUENCE [LARGE SCALE GENOMIC DNA]</scope>
    <source>
        <strain evidence="6">ATCC 18201 / CBS 1600 / BCRC 20928 / JCM 3617 / NBRC 0987 / NRRL Y-1542</strain>
    </source>
</reference>
<evidence type="ECO:0000313" key="5">
    <source>
        <dbReference type="EMBL" id="ODV75423.1"/>
    </source>
</evidence>
<dbReference type="SUPFAM" id="SSF54928">
    <property type="entry name" value="RNA-binding domain, RBD"/>
    <property type="match status" value="1"/>
</dbReference>
<dbReference type="AlphaFoldDB" id="A0A0H5C492"/>
<dbReference type="Gene3D" id="3.30.70.330">
    <property type="match status" value="1"/>
</dbReference>
<feature type="compositionally biased region" description="Acidic residues" evidence="2">
    <location>
        <begin position="383"/>
        <end position="392"/>
    </location>
</feature>
<dbReference type="EMBL" id="CDQK01000003">
    <property type="protein sequence ID" value="CEP22562.1"/>
    <property type="molecule type" value="Genomic_DNA"/>
</dbReference>
<evidence type="ECO:0000256" key="1">
    <source>
        <dbReference type="PROSITE-ProRule" id="PRU00176"/>
    </source>
</evidence>
<dbReference type="OMA" id="WDSARGS"/>
<dbReference type="EMBL" id="KV453926">
    <property type="protein sequence ID" value="ODV75423.1"/>
    <property type="molecule type" value="Genomic_DNA"/>
</dbReference>
<feature type="compositionally biased region" description="Basic and acidic residues" evidence="2">
    <location>
        <begin position="197"/>
        <end position="211"/>
    </location>
</feature>
<dbReference type="GeneID" id="30988773"/>
<evidence type="ECO:0000313" key="7">
    <source>
        <dbReference type="Proteomes" id="UP000094389"/>
    </source>
</evidence>
<reference evidence="5 7" key="3">
    <citation type="journal article" date="2016" name="Proc. Natl. Acad. Sci. U.S.A.">
        <title>Comparative genomics of biotechnologically important yeasts.</title>
        <authorList>
            <person name="Riley R."/>
            <person name="Haridas S."/>
            <person name="Wolfe K.H."/>
            <person name="Lopes M.R."/>
            <person name="Hittinger C.T."/>
            <person name="Goeker M."/>
            <person name="Salamov A.A."/>
            <person name="Wisecaver J.H."/>
            <person name="Long T.M."/>
            <person name="Calvey C.H."/>
            <person name="Aerts A.L."/>
            <person name="Barry K.W."/>
            <person name="Choi C."/>
            <person name="Clum A."/>
            <person name="Coughlan A.Y."/>
            <person name="Deshpande S."/>
            <person name="Douglass A.P."/>
            <person name="Hanson S.J."/>
            <person name="Klenk H.-P."/>
            <person name="LaButti K.M."/>
            <person name="Lapidus A."/>
            <person name="Lindquist E.A."/>
            <person name="Lipzen A.M."/>
            <person name="Meier-Kolthoff J.P."/>
            <person name="Ohm R.A."/>
            <person name="Otillar R.P."/>
            <person name="Pangilinan J.L."/>
            <person name="Peng Y."/>
            <person name="Rokas A."/>
            <person name="Rosa C.A."/>
            <person name="Scheuner C."/>
            <person name="Sibirny A.A."/>
            <person name="Slot J.C."/>
            <person name="Stielow J.B."/>
            <person name="Sun H."/>
            <person name="Kurtzman C.P."/>
            <person name="Blackwell M."/>
            <person name="Grigoriev I.V."/>
            <person name="Jeffries T.W."/>
        </authorList>
    </citation>
    <scope>NUCLEOTIDE SEQUENCE [LARGE SCALE GENOMIC DNA]</scope>
    <source>
        <strain evidence="7">ATCC 18201 / CBS 1600 / BCRC 20928 / JCM 3617 / NBRC 0987 / NRRL Y-1542</strain>
        <strain evidence="5">NRRL Y-1542</strain>
    </source>
</reference>
<feature type="compositionally biased region" description="Basic and acidic residues" evidence="2">
    <location>
        <begin position="263"/>
        <end position="277"/>
    </location>
</feature>
<evidence type="ECO:0000259" key="3">
    <source>
        <dbReference type="PROSITE" id="PS50102"/>
    </source>
</evidence>
<dbReference type="PROSITE" id="PS50102">
    <property type="entry name" value="RRM"/>
    <property type="match status" value="1"/>
</dbReference>
<evidence type="ECO:0000313" key="4">
    <source>
        <dbReference type="EMBL" id="CEP22562.1"/>
    </source>
</evidence>
<dbReference type="Pfam" id="PF00076">
    <property type="entry name" value="RRM_1"/>
    <property type="match status" value="1"/>
</dbReference>
<sequence>MGPKQKQIRMDLSDFLKDESFGGGSWADDDLDFSTIAVPSTKNFGQTGIPTGGANPRDPAFGGSGSSGPRGDYVEYPIPDAPPYRVRMNNLPWDASEDSIADWIHESLQATDAVQHISAPRDFNDPSRLRGFAFVTLASRDDIENILKFSGNEMFGRRVYVAVAAPEKEGFGSRRREDADLDWGSARSGAGAFPQREGGREFQERRPRREEPDLDWGSARSGAGAFPQREGGREFQERRPRREEPDLDWGSARAGAASLPQREGGREFHERKPRREEPELDWGSARAGAASLPQREGGREFRERRPKKEGPELDWGSARGSGSLPQRERKPKKAEPEFDWGSARGSGTLPPRQKKGTASADATKKEDAPKPIASKSAFSVLAAEDDEEEEEEEPKHENAEETPAEESNVKVLIENTGKLAVGDSDAWEVVGKK</sequence>
<proteinExistence type="predicted"/>
<dbReference type="STRING" id="983966.A0A0H5C492"/>
<dbReference type="Proteomes" id="UP000038830">
    <property type="component" value="Unassembled WGS sequence"/>
</dbReference>
<dbReference type="InterPro" id="IPR000504">
    <property type="entry name" value="RRM_dom"/>
</dbReference>
<feature type="region of interest" description="Disordered" evidence="2">
    <location>
        <begin position="42"/>
        <end position="71"/>
    </location>
</feature>
<feature type="region of interest" description="Disordered" evidence="2">
    <location>
        <begin position="169"/>
        <end position="409"/>
    </location>
</feature>
<keyword evidence="4" id="KW-0396">Initiation factor</keyword>
<dbReference type="GO" id="GO:0003723">
    <property type="term" value="F:RNA binding"/>
    <property type="evidence" value="ECO:0007669"/>
    <property type="project" value="UniProtKB-UniRule"/>
</dbReference>
<keyword evidence="1" id="KW-0694">RNA-binding</keyword>
<dbReference type="InterPro" id="IPR012677">
    <property type="entry name" value="Nucleotide-bd_a/b_plait_sf"/>
</dbReference>
<protein>
    <submittedName>
        <fullName evidence="4">Eukaryotic translation initiation factor 4B Short=eIF-4B</fullName>
    </submittedName>
</protein>
<gene>
    <name evidence="4" type="primary">TIF3</name>
    <name evidence="4" type="ORF">BN1211_2943</name>
    <name evidence="5" type="ORF">CYBJADRAFT_166157</name>
</gene>
<feature type="compositionally biased region" description="Basic and acidic residues" evidence="2">
    <location>
        <begin position="230"/>
        <end position="244"/>
    </location>
</feature>
<accession>A0A0H5C492</accession>
<feature type="compositionally biased region" description="Basic and acidic residues" evidence="2">
    <location>
        <begin position="169"/>
        <end position="178"/>
    </location>
</feature>
<evidence type="ECO:0000256" key="2">
    <source>
        <dbReference type="SAM" id="MobiDB-lite"/>
    </source>
</evidence>
<accession>A0A1E4S7J1</accession>
<feature type="domain" description="RRM" evidence="3">
    <location>
        <begin position="84"/>
        <end position="166"/>
    </location>
</feature>
<evidence type="ECO:0000313" key="6">
    <source>
        <dbReference type="Proteomes" id="UP000038830"/>
    </source>
</evidence>
<dbReference type="GO" id="GO:0003743">
    <property type="term" value="F:translation initiation factor activity"/>
    <property type="evidence" value="ECO:0007669"/>
    <property type="project" value="UniProtKB-KW"/>
</dbReference>
<feature type="compositionally biased region" description="Basic and acidic residues" evidence="2">
    <location>
        <begin position="296"/>
        <end position="311"/>
    </location>
</feature>
<organism evidence="4 6">
    <name type="scientific">Cyberlindnera jadinii (strain ATCC 18201 / CBS 1600 / BCRC 20928 / JCM 3617 / NBRC 0987 / NRRL Y-1542)</name>
    <name type="common">Torula yeast</name>
    <name type="synonym">Candida utilis</name>
    <dbReference type="NCBI Taxonomy" id="983966"/>
    <lineage>
        <taxon>Eukaryota</taxon>
        <taxon>Fungi</taxon>
        <taxon>Dikarya</taxon>
        <taxon>Ascomycota</taxon>
        <taxon>Saccharomycotina</taxon>
        <taxon>Saccharomycetes</taxon>
        <taxon>Phaffomycetales</taxon>
        <taxon>Phaffomycetaceae</taxon>
        <taxon>Cyberlindnera</taxon>
    </lineage>
</organism>
<dbReference type="OrthoDB" id="48651at2759"/>